<sequence length="53" mass="5613">MMNIPVLLLPVLAFVLAVIVGRLVTIVMDQFREDGAALEKGLSDAATSNQTAV</sequence>
<dbReference type="EMBL" id="JAVLSF010000576">
    <property type="protein sequence ID" value="MDR9778205.1"/>
    <property type="molecule type" value="Genomic_DNA"/>
</dbReference>
<reference evidence="1" key="1">
    <citation type="submission" date="2023-04" db="EMBL/GenBank/DDBJ databases">
        <title>Genomic characterization of faba bean (Vicia faba) microsymbionts in Mexican soils.</title>
        <authorList>
            <person name="Rivera Orduna F.N."/>
            <person name="Guevara-Luna J."/>
            <person name="Yan J."/>
            <person name="Arroyo-Herrera I."/>
            <person name="Li Y."/>
            <person name="Vasquez-Murrieta M.S."/>
            <person name="Wang E.T."/>
        </authorList>
    </citation>
    <scope>NUCLEOTIDE SEQUENCE</scope>
    <source>
        <strain evidence="1">CH26</strain>
    </source>
</reference>
<evidence type="ECO:0000313" key="2">
    <source>
        <dbReference type="Proteomes" id="UP001268610"/>
    </source>
</evidence>
<comment type="caution">
    <text evidence="1">The sequence shown here is derived from an EMBL/GenBank/DDBJ whole genome shotgun (WGS) entry which is preliminary data.</text>
</comment>
<dbReference type="Proteomes" id="UP001268610">
    <property type="component" value="Unassembled WGS sequence"/>
</dbReference>
<accession>A0AAJ2GYK6</accession>
<protein>
    <submittedName>
        <fullName evidence="1">Uncharacterized protein</fullName>
    </submittedName>
</protein>
<dbReference type="RefSeq" id="WP_310866317.1">
    <property type="nucleotide sequence ID" value="NZ_JAVLSF010000576.1"/>
</dbReference>
<name>A0AAJ2GYK6_9HYPH</name>
<dbReference type="AlphaFoldDB" id="A0AAJ2GYK6"/>
<gene>
    <name evidence="1" type="ORF">RJJ65_37340</name>
</gene>
<evidence type="ECO:0000313" key="1">
    <source>
        <dbReference type="EMBL" id="MDR9778205.1"/>
    </source>
</evidence>
<proteinExistence type="predicted"/>
<organism evidence="1 2">
    <name type="scientific">Rhizobium hidalgonense</name>
    <dbReference type="NCBI Taxonomy" id="1538159"/>
    <lineage>
        <taxon>Bacteria</taxon>
        <taxon>Pseudomonadati</taxon>
        <taxon>Pseudomonadota</taxon>
        <taxon>Alphaproteobacteria</taxon>
        <taxon>Hyphomicrobiales</taxon>
        <taxon>Rhizobiaceae</taxon>
        <taxon>Rhizobium/Agrobacterium group</taxon>
        <taxon>Rhizobium</taxon>
    </lineage>
</organism>